<gene>
    <name evidence="3" type="ORF">HNQ39_002087</name>
</gene>
<evidence type="ECO:0000259" key="1">
    <source>
        <dbReference type="Pfam" id="PF01408"/>
    </source>
</evidence>
<dbReference type="Proteomes" id="UP000520814">
    <property type="component" value="Unassembled WGS sequence"/>
</dbReference>
<dbReference type="Pfam" id="PF22725">
    <property type="entry name" value="GFO_IDH_MocA_C3"/>
    <property type="match status" value="1"/>
</dbReference>
<dbReference type="AlphaFoldDB" id="A0A7W9W6L2"/>
<keyword evidence="4" id="KW-1185">Reference proteome</keyword>
<dbReference type="PANTHER" id="PTHR43377">
    <property type="entry name" value="BILIVERDIN REDUCTASE A"/>
    <property type="match status" value="1"/>
</dbReference>
<dbReference type="SUPFAM" id="SSF51735">
    <property type="entry name" value="NAD(P)-binding Rossmann-fold domains"/>
    <property type="match status" value="1"/>
</dbReference>
<evidence type="ECO:0000313" key="4">
    <source>
        <dbReference type="Proteomes" id="UP000520814"/>
    </source>
</evidence>
<dbReference type="InterPro" id="IPR000683">
    <property type="entry name" value="Gfo/Idh/MocA-like_OxRdtase_N"/>
</dbReference>
<dbReference type="Gene3D" id="3.30.360.10">
    <property type="entry name" value="Dihydrodipicolinate Reductase, domain 2"/>
    <property type="match status" value="1"/>
</dbReference>
<proteinExistence type="predicted"/>
<comment type="caution">
    <text evidence="3">The sequence shown here is derived from an EMBL/GenBank/DDBJ whole genome shotgun (WGS) entry which is preliminary data.</text>
</comment>
<dbReference type="SUPFAM" id="SSF55347">
    <property type="entry name" value="Glyceraldehyde-3-phosphate dehydrogenase-like, C-terminal domain"/>
    <property type="match status" value="1"/>
</dbReference>
<name>A0A7W9W6L2_ARMRO</name>
<dbReference type="InterPro" id="IPR051450">
    <property type="entry name" value="Gfo/Idh/MocA_Oxidoreductases"/>
</dbReference>
<reference evidence="3 4" key="1">
    <citation type="submission" date="2020-08" db="EMBL/GenBank/DDBJ databases">
        <title>Genomic Encyclopedia of Type Strains, Phase IV (KMG-IV): sequencing the most valuable type-strain genomes for metagenomic binning, comparative biology and taxonomic classification.</title>
        <authorList>
            <person name="Goeker M."/>
        </authorList>
    </citation>
    <scope>NUCLEOTIDE SEQUENCE [LARGE SCALE GENOMIC DNA]</scope>
    <source>
        <strain evidence="3 4">DSM 23562</strain>
    </source>
</reference>
<protein>
    <submittedName>
        <fullName evidence="3">Putative dehydrogenase</fullName>
    </submittedName>
</protein>
<dbReference type="RefSeq" id="WP_184194983.1">
    <property type="nucleotide sequence ID" value="NZ_JACHGW010000002.1"/>
</dbReference>
<dbReference type="Gene3D" id="3.40.50.720">
    <property type="entry name" value="NAD(P)-binding Rossmann-like Domain"/>
    <property type="match status" value="1"/>
</dbReference>
<dbReference type="GO" id="GO:0000166">
    <property type="term" value="F:nucleotide binding"/>
    <property type="evidence" value="ECO:0007669"/>
    <property type="project" value="InterPro"/>
</dbReference>
<dbReference type="EMBL" id="JACHGW010000002">
    <property type="protein sequence ID" value="MBB6050296.1"/>
    <property type="molecule type" value="Genomic_DNA"/>
</dbReference>
<feature type="domain" description="GFO/IDH/MocA-like oxidoreductase" evidence="2">
    <location>
        <begin position="128"/>
        <end position="250"/>
    </location>
</feature>
<dbReference type="InterPro" id="IPR036291">
    <property type="entry name" value="NAD(P)-bd_dom_sf"/>
</dbReference>
<sequence length="330" mass="35147">MLKIGILSTAHMHAGAYVAGLRGSSEAQIVGLWDDDTARKDQRAAGFGIAAYETLEGLLDASDAVVICSENVKHRALTEAAAAAGKHVISEKPLAPDADDAKAMVDACAKAGVHLYTAFPCRFSPAFWQLKSAVENGDLGEVLAARCTNQGMCPGGWFIDTKLSGGGAVMDHTVHVTDLLRALLNDEAREVYCEASNAFAHSDYDDAGISTITFESGIYASLDASWSRPKSFPTWGNVTMSVVGTKGVIEMDMFAQESVLYSDKTNKVSYQNWGSNIDAGMVTAFVRACQGDEASHKMLASGIDGLRAVEVVEAAYKSVTTHQPALVVRR</sequence>
<feature type="domain" description="Gfo/Idh/MocA-like oxidoreductase N-terminal" evidence="1">
    <location>
        <begin position="12"/>
        <end position="117"/>
    </location>
</feature>
<dbReference type="Pfam" id="PF01408">
    <property type="entry name" value="GFO_IDH_MocA"/>
    <property type="match status" value="1"/>
</dbReference>
<organism evidence="3 4">
    <name type="scientific">Armatimonas rosea</name>
    <dbReference type="NCBI Taxonomy" id="685828"/>
    <lineage>
        <taxon>Bacteria</taxon>
        <taxon>Bacillati</taxon>
        <taxon>Armatimonadota</taxon>
        <taxon>Armatimonadia</taxon>
        <taxon>Armatimonadales</taxon>
        <taxon>Armatimonadaceae</taxon>
        <taxon>Armatimonas</taxon>
    </lineage>
</organism>
<dbReference type="PANTHER" id="PTHR43377:SF1">
    <property type="entry name" value="BILIVERDIN REDUCTASE A"/>
    <property type="match status" value="1"/>
</dbReference>
<accession>A0A7W9W6L2</accession>
<evidence type="ECO:0000313" key="3">
    <source>
        <dbReference type="EMBL" id="MBB6050296.1"/>
    </source>
</evidence>
<evidence type="ECO:0000259" key="2">
    <source>
        <dbReference type="Pfam" id="PF22725"/>
    </source>
</evidence>
<dbReference type="InterPro" id="IPR055170">
    <property type="entry name" value="GFO_IDH_MocA-like_dom"/>
</dbReference>